<accession>A0AC61RD04</accession>
<organism evidence="1 2">
    <name type="scientific">Lepagella muris</name>
    <dbReference type="NCBI Taxonomy" id="3032870"/>
    <lineage>
        <taxon>Bacteria</taxon>
        <taxon>Pseudomonadati</taxon>
        <taxon>Bacteroidota</taxon>
        <taxon>Bacteroidia</taxon>
        <taxon>Bacteroidales</taxon>
        <taxon>Muribaculaceae</taxon>
        <taxon>Lepagella</taxon>
    </lineage>
</organism>
<comment type="caution">
    <text evidence="1">The sequence shown here is derived from an EMBL/GenBank/DDBJ whole genome shotgun (WGS) entry which is preliminary data.</text>
</comment>
<evidence type="ECO:0000313" key="1">
    <source>
        <dbReference type="EMBL" id="TGY78460.1"/>
    </source>
</evidence>
<reference evidence="1" key="1">
    <citation type="submission" date="2019-04" db="EMBL/GenBank/DDBJ databases">
        <title>Microbes associate with the intestines of laboratory mice.</title>
        <authorList>
            <person name="Navarre W."/>
            <person name="Wong E."/>
            <person name="Huang K."/>
            <person name="Tropini C."/>
            <person name="Ng K."/>
            <person name="Yu B."/>
        </authorList>
    </citation>
    <scope>NUCLEOTIDE SEQUENCE</scope>
    <source>
        <strain evidence="1">NM04_E33</strain>
    </source>
</reference>
<sequence length="353" mass="40125">MAPRFQDLEFHSCHTFCLIHLYFLIMRNKSIYASISVLPMLLISCYHEVDMDSYRDEDGENLLTLNSLVTPDSTVQVMATRTYFFSDIHNDRTYVKGLDIDIIVNSEKKEGMTYDTERNLYISDVKVGPGDEVGLHTTFMDKTITASDIMPHSVSIEDVTVSRQGPVSIYTNSDFVFTYRVTFTDPIGDGDYYFLQWDAVDPRKDIMMGERDFTHELVFQQLANQVHATLPGWEPYSPYGLPFSDKGIDGERYTLTVKEIVQMPKGSFQWNLTQMKRRFRLHAISKAYYDYLVSALMNRTNDKGLQGGMIDLGIADPVKVYSNISGGVGILGCYTTAESEIDALKIVGPFPKQ</sequence>
<proteinExistence type="predicted"/>
<dbReference type="EMBL" id="SRYB01000013">
    <property type="protein sequence ID" value="TGY78460.1"/>
    <property type="molecule type" value="Genomic_DNA"/>
</dbReference>
<gene>
    <name evidence="1" type="ORF">E5331_10230</name>
</gene>
<evidence type="ECO:0000313" key="2">
    <source>
        <dbReference type="Proteomes" id="UP000306319"/>
    </source>
</evidence>
<dbReference type="Proteomes" id="UP000306319">
    <property type="component" value="Unassembled WGS sequence"/>
</dbReference>
<keyword evidence="2" id="KW-1185">Reference proteome</keyword>
<protein>
    <submittedName>
        <fullName evidence="1">DUF4249 domain-containing protein</fullName>
    </submittedName>
</protein>
<name>A0AC61RD04_9BACT</name>